<evidence type="ECO:0000256" key="1">
    <source>
        <dbReference type="SAM" id="Phobius"/>
    </source>
</evidence>
<proteinExistence type="predicted"/>
<evidence type="ECO:0000313" key="2">
    <source>
        <dbReference type="EMBL" id="KAA6311367.1"/>
    </source>
</evidence>
<comment type="caution">
    <text evidence="2">The sequence shown here is derived from an EMBL/GenBank/DDBJ whole genome shotgun (WGS) entry which is preliminary data.</text>
</comment>
<dbReference type="EMBL" id="SNRY01006973">
    <property type="protein sequence ID" value="KAA6311367.1"/>
    <property type="molecule type" value="Genomic_DNA"/>
</dbReference>
<keyword evidence="1" id="KW-0472">Membrane</keyword>
<keyword evidence="1" id="KW-0812">Transmembrane</keyword>
<gene>
    <name evidence="2" type="ORF">EZS27_037489</name>
</gene>
<sequence>MKFKYKFTITNEDKLEDVVDVRLSKLDGLFLFFTVLLIIFVIVGSIMSY</sequence>
<dbReference type="AlphaFoldDB" id="A0A5J4PPD4"/>
<feature type="transmembrane region" description="Helical" evidence="1">
    <location>
        <begin position="29"/>
        <end position="47"/>
    </location>
</feature>
<protein>
    <submittedName>
        <fullName evidence="2">Uncharacterized protein</fullName>
    </submittedName>
</protein>
<organism evidence="2">
    <name type="scientific">termite gut metagenome</name>
    <dbReference type="NCBI Taxonomy" id="433724"/>
    <lineage>
        <taxon>unclassified sequences</taxon>
        <taxon>metagenomes</taxon>
        <taxon>organismal metagenomes</taxon>
    </lineage>
</organism>
<keyword evidence="1" id="KW-1133">Transmembrane helix</keyword>
<name>A0A5J4PPD4_9ZZZZ</name>
<accession>A0A5J4PPD4</accession>
<feature type="non-terminal residue" evidence="2">
    <location>
        <position position="49"/>
    </location>
</feature>
<reference evidence="2" key="1">
    <citation type="submission" date="2019-03" db="EMBL/GenBank/DDBJ databases">
        <title>Single cell metagenomics reveals metabolic interactions within the superorganism composed of flagellate Streblomastix strix and complex community of Bacteroidetes bacteria on its surface.</title>
        <authorList>
            <person name="Treitli S.C."/>
            <person name="Kolisko M."/>
            <person name="Husnik F."/>
            <person name="Keeling P."/>
            <person name="Hampl V."/>
        </authorList>
    </citation>
    <scope>NUCLEOTIDE SEQUENCE</scope>
    <source>
        <strain evidence="2">STM</strain>
    </source>
</reference>